<dbReference type="PANTHER" id="PTHR33116">
    <property type="entry name" value="REVERSE TRANSCRIPTASE ZINC-BINDING DOMAIN-CONTAINING PROTEIN-RELATED-RELATED"/>
    <property type="match status" value="1"/>
</dbReference>
<evidence type="ECO:0000313" key="3">
    <source>
        <dbReference type="Proteomes" id="UP001281410"/>
    </source>
</evidence>
<dbReference type="Proteomes" id="UP001281410">
    <property type="component" value="Unassembled WGS sequence"/>
</dbReference>
<evidence type="ECO:0000313" key="2">
    <source>
        <dbReference type="EMBL" id="KAK3230732.1"/>
    </source>
</evidence>
<evidence type="ECO:0000259" key="1">
    <source>
        <dbReference type="PROSITE" id="PS50878"/>
    </source>
</evidence>
<dbReference type="AlphaFoldDB" id="A0AAE0B6G2"/>
<reference evidence="2" key="1">
    <citation type="journal article" date="2023" name="Plant J.">
        <title>Genome sequences and population genomics provide insights into the demographic history, inbreeding, and mutation load of two 'living fossil' tree species of Dipteronia.</title>
        <authorList>
            <person name="Feng Y."/>
            <person name="Comes H.P."/>
            <person name="Chen J."/>
            <person name="Zhu S."/>
            <person name="Lu R."/>
            <person name="Zhang X."/>
            <person name="Li P."/>
            <person name="Qiu J."/>
            <person name="Olsen K.M."/>
            <person name="Qiu Y."/>
        </authorList>
    </citation>
    <scope>NUCLEOTIDE SEQUENCE</scope>
    <source>
        <strain evidence="2">NBL</strain>
    </source>
</reference>
<name>A0AAE0B6G2_9ROSI</name>
<dbReference type="EMBL" id="JANJYJ010000001">
    <property type="protein sequence ID" value="KAK3230732.1"/>
    <property type="molecule type" value="Genomic_DNA"/>
</dbReference>
<gene>
    <name evidence="2" type="ORF">Dsin_002613</name>
</gene>
<dbReference type="PANTHER" id="PTHR33116:SF86">
    <property type="entry name" value="REVERSE TRANSCRIPTASE DOMAIN-CONTAINING PROTEIN"/>
    <property type="match status" value="1"/>
</dbReference>
<comment type="caution">
    <text evidence="2">The sequence shown here is derived from an EMBL/GenBank/DDBJ whole genome shotgun (WGS) entry which is preliminary data.</text>
</comment>
<sequence>MNSMRERKRVQKVDTVHELTNENDQGSGINSPINKRKAWKYGNSSWKSVIISSPLGGLRQGVPLPPYLFLIYDEGFSSRIRRAQYMGDIAGFKCGKRGPIISHLFFADDSLLFAKANDSNRVAVKRVLEDYTKALGQVVNFNRSTMCVSHSMLVTEDERLAAIVGVNLVSCHERYLSLPYFTGRSKRKLFSEIANRVWGKIKGWGERLLSVGGIEILIKAVIQSVLTYTMSLFRLLKGLISKIHPLCARFWWGSNGDKRKIHWCTWSRLCKSKMKWGLGFRDLKTFNKALLSKQCRRIFKNPESLVARILKKCYFLNDNLLEASKKSSTYNSMIWGKGLMEAGLRWRVGRSTSINIYNDKGVLNPSTFKIFFPLNLGGDATVD</sequence>
<dbReference type="InterPro" id="IPR000477">
    <property type="entry name" value="RT_dom"/>
</dbReference>
<protein>
    <recommendedName>
        <fullName evidence="1">Reverse transcriptase domain-containing protein</fullName>
    </recommendedName>
</protein>
<accession>A0AAE0B6G2</accession>
<organism evidence="2 3">
    <name type="scientific">Dipteronia sinensis</name>
    <dbReference type="NCBI Taxonomy" id="43782"/>
    <lineage>
        <taxon>Eukaryota</taxon>
        <taxon>Viridiplantae</taxon>
        <taxon>Streptophyta</taxon>
        <taxon>Embryophyta</taxon>
        <taxon>Tracheophyta</taxon>
        <taxon>Spermatophyta</taxon>
        <taxon>Magnoliopsida</taxon>
        <taxon>eudicotyledons</taxon>
        <taxon>Gunneridae</taxon>
        <taxon>Pentapetalae</taxon>
        <taxon>rosids</taxon>
        <taxon>malvids</taxon>
        <taxon>Sapindales</taxon>
        <taxon>Sapindaceae</taxon>
        <taxon>Hippocastanoideae</taxon>
        <taxon>Acereae</taxon>
        <taxon>Dipteronia</taxon>
    </lineage>
</organism>
<feature type="domain" description="Reverse transcriptase" evidence="1">
    <location>
        <begin position="1"/>
        <end position="168"/>
    </location>
</feature>
<dbReference type="PROSITE" id="PS50878">
    <property type="entry name" value="RT_POL"/>
    <property type="match status" value="1"/>
</dbReference>
<keyword evidence="3" id="KW-1185">Reference proteome</keyword>
<proteinExistence type="predicted"/>